<dbReference type="InterPro" id="IPR036390">
    <property type="entry name" value="WH_DNA-bd_sf"/>
</dbReference>
<dbReference type="InterPro" id="IPR036388">
    <property type="entry name" value="WH-like_DNA-bd_sf"/>
</dbReference>
<dbReference type="GO" id="GO:0016887">
    <property type="term" value="F:ATP hydrolysis activity"/>
    <property type="evidence" value="ECO:0007669"/>
    <property type="project" value="RHEA"/>
</dbReference>
<dbReference type="Pfam" id="PF17864">
    <property type="entry name" value="AAA_lid_4"/>
    <property type="match status" value="1"/>
</dbReference>
<dbReference type="NCBIfam" id="NF000868">
    <property type="entry name" value="PRK00080.1"/>
    <property type="match status" value="1"/>
</dbReference>
<dbReference type="InterPro" id="IPR008824">
    <property type="entry name" value="RuvB-like_N"/>
</dbReference>
<keyword evidence="4 9" id="KW-0378">Hydrolase</keyword>
<dbReference type="Gene3D" id="3.40.50.300">
    <property type="entry name" value="P-loop containing nucleotide triphosphate hydrolases"/>
    <property type="match status" value="1"/>
</dbReference>
<dbReference type="GO" id="GO:0048476">
    <property type="term" value="C:Holliday junction resolvase complex"/>
    <property type="evidence" value="ECO:0007669"/>
    <property type="project" value="UniProtKB-UniRule"/>
</dbReference>
<evidence type="ECO:0000256" key="7">
    <source>
        <dbReference type="ARBA" id="ARBA00023172"/>
    </source>
</evidence>
<dbReference type="AlphaFoldDB" id="A0A2N3G805"/>
<comment type="domain">
    <text evidence="9">Has 3 domains, the large (RuvB-L) and small ATPase (RuvB-S) domains and the C-terminal head (RuvB-H) domain. The head domain binds DNA, while the ATPase domains jointly bind ATP, ADP or are empty depending on the state of the subunit in the translocation cycle. During a single DNA translocation step the structure of each domain remains the same, but their relative positions change.</text>
</comment>
<organism evidence="11 12">
    <name type="scientific">Candidatus Anoxymicrobium japonicum</name>
    <dbReference type="NCBI Taxonomy" id="2013648"/>
    <lineage>
        <taxon>Bacteria</taxon>
        <taxon>Bacillati</taxon>
        <taxon>Actinomycetota</taxon>
        <taxon>Candidatus Geothermincolia</taxon>
        <taxon>Candidatus Geothermincolales</taxon>
        <taxon>Candidatus Anoxymicrobiaceae</taxon>
        <taxon>Candidatus Anoxymicrobium</taxon>
    </lineage>
</organism>
<reference evidence="11 12" key="1">
    <citation type="journal article" date="2017" name="ISME J.">
        <title>Potential for microbial H2 and metal transformations associated with novel bacteria and archaea in deep terrestrial subsurface sediments.</title>
        <authorList>
            <person name="Hernsdorf A.W."/>
            <person name="Amano Y."/>
            <person name="Miyakawa K."/>
            <person name="Ise K."/>
            <person name="Suzuki Y."/>
            <person name="Anantharaman K."/>
            <person name="Probst A."/>
            <person name="Burstein D."/>
            <person name="Thomas B.C."/>
            <person name="Banfield J.F."/>
        </authorList>
    </citation>
    <scope>NUCLEOTIDE SEQUENCE [LARGE SCALE GENOMIC DNA]</scope>
    <source>
        <strain evidence="11">HGW-Actinobacteria-3</strain>
    </source>
</reference>
<dbReference type="CDD" id="cd00009">
    <property type="entry name" value="AAA"/>
    <property type="match status" value="1"/>
</dbReference>
<keyword evidence="11" id="KW-0347">Helicase</keyword>
<keyword evidence="1 9" id="KW-0963">Cytoplasm</keyword>
<dbReference type="GO" id="GO:0009378">
    <property type="term" value="F:four-way junction helicase activity"/>
    <property type="evidence" value="ECO:0007669"/>
    <property type="project" value="InterPro"/>
</dbReference>
<dbReference type="Gene3D" id="1.10.10.10">
    <property type="entry name" value="Winged helix-like DNA-binding domain superfamily/Winged helix DNA-binding domain"/>
    <property type="match status" value="1"/>
</dbReference>
<dbReference type="Gene3D" id="1.10.8.60">
    <property type="match status" value="1"/>
</dbReference>
<gene>
    <name evidence="9" type="primary">ruvB</name>
    <name evidence="11" type="ORF">CVT63_00805</name>
</gene>
<feature type="binding site" evidence="9">
    <location>
        <position position="25"/>
    </location>
    <ligand>
        <name>ATP</name>
        <dbReference type="ChEBI" id="CHEBI:30616"/>
    </ligand>
</feature>
<evidence type="ECO:0000256" key="9">
    <source>
        <dbReference type="HAMAP-Rule" id="MF_00016"/>
    </source>
</evidence>
<comment type="catalytic activity">
    <reaction evidence="9">
        <text>ATP + H2O = ADP + phosphate + H(+)</text>
        <dbReference type="Rhea" id="RHEA:13065"/>
        <dbReference type="ChEBI" id="CHEBI:15377"/>
        <dbReference type="ChEBI" id="CHEBI:15378"/>
        <dbReference type="ChEBI" id="CHEBI:30616"/>
        <dbReference type="ChEBI" id="CHEBI:43474"/>
        <dbReference type="ChEBI" id="CHEBI:456216"/>
    </reaction>
</comment>
<feature type="binding site" evidence="9">
    <location>
        <position position="72"/>
    </location>
    <ligand>
        <name>ATP</name>
        <dbReference type="ChEBI" id="CHEBI:30616"/>
    </ligand>
</feature>
<dbReference type="InterPro" id="IPR004605">
    <property type="entry name" value="DNA_helicase_Holl-junc_RuvB"/>
</dbReference>
<dbReference type="EC" id="3.6.4.-" evidence="9"/>
<dbReference type="Proteomes" id="UP000233654">
    <property type="component" value="Unassembled WGS sequence"/>
</dbReference>
<feature type="binding site" evidence="9">
    <location>
        <begin position="133"/>
        <end position="135"/>
    </location>
    <ligand>
        <name>ATP</name>
        <dbReference type="ChEBI" id="CHEBI:30616"/>
    </ligand>
</feature>
<evidence type="ECO:0000256" key="6">
    <source>
        <dbReference type="ARBA" id="ARBA00023125"/>
    </source>
</evidence>
<comment type="subcellular location">
    <subcellularLocation>
        <location evidence="9">Cytoplasm</location>
    </subcellularLocation>
</comment>
<feature type="binding site" evidence="9">
    <location>
        <position position="315"/>
    </location>
    <ligand>
        <name>DNA</name>
        <dbReference type="ChEBI" id="CHEBI:16991"/>
    </ligand>
</feature>
<dbReference type="GO" id="GO:0005524">
    <property type="term" value="F:ATP binding"/>
    <property type="evidence" value="ECO:0007669"/>
    <property type="project" value="UniProtKB-UniRule"/>
</dbReference>
<evidence type="ECO:0000256" key="8">
    <source>
        <dbReference type="ARBA" id="ARBA00023204"/>
    </source>
</evidence>
<feature type="binding site" evidence="9">
    <location>
        <position position="186"/>
    </location>
    <ligand>
        <name>ATP</name>
        <dbReference type="ChEBI" id="CHEBI:30616"/>
    </ligand>
</feature>
<evidence type="ECO:0000256" key="1">
    <source>
        <dbReference type="ARBA" id="ARBA00022490"/>
    </source>
</evidence>
<keyword evidence="2 9" id="KW-0547">Nucleotide-binding</keyword>
<dbReference type="HAMAP" id="MF_00016">
    <property type="entry name" value="DNA_HJ_migration_RuvB"/>
    <property type="match status" value="1"/>
</dbReference>
<feature type="domain" description="AAA+ ATPase" evidence="10">
    <location>
        <begin position="56"/>
        <end position="189"/>
    </location>
</feature>
<dbReference type="SUPFAM" id="SSF52540">
    <property type="entry name" value="P-loop containing nucleoside triphosphate hydrolases"/>
    <property type="match status" value="1"/>
</dbReference>
<evidence type="ECO:0000256" key="4">
    <source>
        <dbReference type="ARBA" id="ARBA00022801"/>
    </source>
</evidence>
<feature type="binding site" evidence="9">
    <location>
        <position position="176"/>
    </location>
    <ligand>
        <name>ATP</name>
        <dbReference type="ChEBI" id="CHEBI:30616"/>
    </ligand>
</feature>
<dbReference type="InterPro" id="IPR041445">
    <property type="entry name" value="AAA_lid_4"/>
</dbReference>
<dbReference type="PANTHER" id="PTHR42848:SF1">
    <property type="entry name" value="HOLLIDAY JUNCTION BRANCH MIGRATION COMPLEX SUBUNIT RUVB"/>
    <property type="match status" value="1"/>
</dbReference>
<keyword evidence="3 9" id="KW-0227">DNA damage</keyword>
<evidence type="ECO:0000313" key="11">
    <source>
        <dbReference type="EMBL" id="PKQ28841.1"/>
    </source>
</evidence>
<evidence type="ECO:0000256" key="2">
    <source>
        <dbReference type="ARBA" id="ARBA00022741"/>
    </source>
</evidence>
<comment type="similarity">
    <text evidence="9">Belongs to the RuvB family.</text>
</comment>
<feature type="binding site" evidence="9">
    <location>
        <position position="71"/>
    </location>
    <ligand>
        <name>ATP</name>
        <dbReference type="ChEBI" id="CHEBI:30616"/>
    </ligand>
</feature>
<name>A0A2N3G805_9ACTN</name>
<proteinExistence type="inferred from homology"/>
<dbReference type="GO" id="GO:0000400">
    <property type="term" value="F:four-way junction DNA binding"/>
    <property type="evidence" value="ECO:0007669"/>
    <property type="project" value="UniProtKB-UniRule"/>
</dbReference>
<dbReference type="SUPFAM" id="SSF46785">
    <property type="entry name" value="Winged helix' DNA-binding domain"/>
    <property type="match status" value="1"/>
</dbReference>
<dbReference type="InterPro" id="IPR008823">
    <property type="entry name" value="RuvB_wg_C"/>
</dbReference>
<comment type="caution">
    <text evidence="9">Lacks conserved residue(s) required for the propagation of feature annotation.</text>
</comment>
<dbReference type="Pfam" id="PF05491">
    <property type="entry name" value="WHD_RuvB"/>
    <property type="match status" value="1"/>
</dbReference>
<feature type="binding site" evidence="9">
    <location>
        <position position="26"/>
    </location>
    <ligand>
        <name>ATP</name>
        <dbReference type="ChEBI" id="CHEBI:30616"/>
    </ligand>
</feature>
<dbReference type="GO" id="GO:0006281">
    <property type="term" value="P:DNA repair"/>
    <property type="evidence" value="ECO:0007669"/>
    <property type="project" value="UniProtKB-UniRule"/>
</dbReference>
<comment type="function">
    <text evidence="9">The RuvA-RuvB-RuvC complex processes Holliday junction (HJ) DNA during genetic recombination and DNA repair, while the RuvA-RuvB complex plays an important role in the rescue of blocked DNA replication forks via replication fork reversal (RFR). RuvA specifically binds to HJ cruciform DNA, conferring on it an open structure. The RuvB hexamer acts as an ATP-dependent pump, pulling dsDNA into and through the RuvAB complex. RuvB forms 2 homohexamers on either side of HJ DNA bound by 1 or 2 RuvA tetramers; 4 subunits per hexamer contact DNA at a time. Coordinated motions by a converter formed by DNA-disengaged RuvB subunits stimulates ATP hydrolysis and nucleotide exchange. Immobilization of the converter enables RuvB to convert the ATP-contained energy into a lever motion, pulling 2 nucleotides of DNA out of the RuvA tetramer per ATP hydrolyzed, thus driving DNA branch migration. The RuvB motors rotate together with the DNA substrate, which together with the progressing nucleotide cycle form the mechanistic basis for DNA recombination by continuous HJ branch migration. Branch migration allows RuvC to scan DNA until it finds its consensus sequence, where it cleaves and resolves cruciform DNA.</text>
</comment>
<dbReference type="PANTHER" id="PTHR42848">
    <property type="match status" value="1"/>
</dbReference>
<keyword evidence="6 9" id="KW-0238">DNA-binding</keyword>
<feature type="binding site" evidence="9">
    <location>
        <position position="223"/>
    </location>
    <ligand>
        <name>ATP</name>
        <dbReference type="ChEBI" id="CHEBI:30616"/>
    </ligand>
</feature>
<feature type="region of interest" description="Head domain (RuvB-H)" evidence="9">
    <location>
        <begin position="260"/>
        <end position="340"/>
    </location>
</feature>
<sequence>MSEQHGKGLAGEAISSEEKAIDLTLRPRTLSEFVGQAANKEQLRIFIEAARNRGEVLDHVLLSGPPGLGKTTLAGIIAAELGVGMRSTSGPALERQGDLVAILTNVEKGAVMFIDEIHRLPRVVEEILYPAMEDFQVDIIIGKGPGARDVRLPLPEFTLIGATTRTGLITAPLLTRFGVSCRLDYYPLLEMEAIVNRAASILDIRVDDTGAHEIARRARGTPRVANRLLRRVRDYAEVKADSVITGDVAARAMEMLQIDEMGLDVLDQAVLCAIVDKFSGGPVGLKTLAASIGEESDTLEDVYEPYLMQIGFLKRTPRGRVATPRAYEHLGRQPEGGGLF</sequence>
<feature type="region of interest" description="Small ATPAse domain (RuvB-S)" evidence="9">
    <location>
        <begin position="187"/>
        <end position="257"/>
    </location>
</feature>
<dbReference type="InterPro" id="IPR027417">
    <property type="entry name" value="P-loop_NTPase"/>
</dbReference>
<dbReference type="GO" id="GO:0006310">
    <property type="term" value="P:DNA recombination"/>
    <property type="evidence" value="ECO:0007669"/>
    <property type="project" value="UniProtKB-UniRule"/>
</dbReference>
<dbReference type="NCBIfam" id="TIGR00635">
    <property type="entry name" value="ruvB"/>
    <property type="match status" value="1"/>
</dbReference>
<comment type="subunit">
    <text evidence="9">Homohexamer. Forms an RuvA(8)-RuvB(12)-Holliday junction (HJ) complex. HJ DNA is sandwiched between 2 RuvA tetramers; dsDNA enters through RuvA and exits via RuvB. An RuvB hexamer assembles on each DNA strand where it exits the tetramer. Each RuvB hexamer is contacted by two RuvA subunits (via domain III) on 2 adjacent RuvB subunits; this complex drives branch migration. In the full resolvosome a probable DNA-RuvA(4)-RuvB(12)-RuvC(2) complex forms which resolves the HJ.</text>
</comment>
<evidence type="ECO:0000256" key="5">
    <source>
        <dbReference type="ARBA" id="ARBA00022840"/>
    </source>
</evidence>
<feature type="binding site" evidence="9">
    <location>
        <position position="67"/>
    </location>
    <ligand>
        <name>ATP</name>
        <dbReference type="ChEBI" id="CHEBI:30616"/>
    </ligand>
</feature>
<accession>A0A2N3G805</accession>
<feature type="binding site" evidence="9">
    <location>
        <position position="70"/>
    </location>
    <ligand>
        <name>ATP</name>
        <dbReference type="ChEBI" id="CHEBI:30616"/>
    </ligand>
</feature>
<keyword evidence="8 9" id="KW-0234">DNA repair</keyword>
<keyword evidence="7 9" id="KW-0233">DNA recombination</keyword>
<feature type="binding site" evidence="9">
    <location>
        <position position="320"/>
    </location>
    <ligand>
        <name>DNA</name>
        <dbReference type="ChEBI" id="CHEBI:16991"/>
    </ligand>
</feature>
<comment type="caution">
    <text evidence="11">The sequence shown here is derived from an EMBL/GenBank/DDBJ whole genome shotgun (WGS) entry which is preliminary data.</text>
</comment>
<evidence type="ECO:0000256" key="3">
    <source>
        <dbReference type="ARBA" id="ARBA00022763"/>
    </source>
</evidence>
<dbReference type="GO" id="GO:0005737">
    <property type="term" value="C:cytoplasm"/>
    <property type="evidence" value="ECO:0007669"/>
    <property type="project" value="UniProtKB-SubCell"/>
</dbReference>
<dbReference type="SMART" id="SM00382">
    <property type="entry name" value="AAA"/>
    <property type="match status" value="1"/>
</dbReference>
<keyword evidence="5 9" id="KW-0067">ATP-binding</keyword>
<dbReference type="InterPro" id="IPR003593">
    <property type="entry name" value="AAA+_ATPase"/>
</dbReference>
<evidence type="ECO:0000259" key="10">
    <source>
        <dbReference type="SMART" id="SM00382"/>
    </source>
</evidence>
<dbReference type="EMBL" id="PHEX01000004">
    <property type="protein sequence ID" value="PKQ28841.1"/>
    <property type="molecule type" value="Genomic_DNA"/>
</dbReference>
<evidence type="ECO:0000313" key="12">
    <source>
        <dbReference type="Proteomes" id="UP000233654"/>
    </source>
</evidence>
<feature type="binding site" evidence="9">
    <location>
        <position position="71"/>
    </location>
    <ligand>
        <name>Mg(2+)</name>
        <dbReference type="ChEBI" id="CHEBI:18420"/>
    </ligand>
</feature>
<dbReference type="Pfam" id="PF05496">
    <property type="entry name" value="RuvB_N"/>
    <property type="match status" value="1"/>
</dbReference>
<protein>
    <recommendedName>
        <fullName evidence="9">Holliday junction branch migration complex subunit RuvB</fullName>
        <ecNumber evidence="9">3.6.4.-</ecNumber>
    </recommendedName>
</protein>